<feature type="compositionally biased region" description="Basic and acidic residues" evidence="8">
    <location>
        <begin position="135"/>
        <end position="144"/>
    </location>
</feature>
<dbReference type="FunFam" id="3.30.70.100:FF:000008">
    <property type="entry name" value="Copper transport protein ATOX1"/>
    <property type="match status" value="1"/>
</dbReference>
<dbReference type="STRING" id="1076935.U4L427"/>
<dbReference type="AlphaFoldDB" id="U4L427"/>
<dbReference type="SUPFAM" id="SSF55008">
    <property type="entry name" value="HMA, heavy metal-associated domain"/>
    <property type="match status" value="1"/>
</dbReference>
<dbReference type="OrthoDB" id="689350at2759"/>
<organism evidence="10 11">
    <name type="scientific">Pyronema omphalodes (strain CBS 100304)</name>
    <name type="common">Pyronema confluens</name>
    <dbReference type="NCBI Taxonomy" id="1076935"/>
    <lineage>
        <taxon>Eukaryota</taxon>
        <taxon>Fungi</taxon>
        <taxon>Dikarya</taxon>
        <taxon>Ascomycota</taxon>
        <taxon>Pezizomycotina</taxon>
        <taxon>Pezizomycetes</taxon>
        <taxon>Pezizales</taxon>
        <taxon>Pyronemataceae</taxon>
        <taxon>Pyronema</taxon>
    </lineage>
</organism>
<evidence type="ECO:0000259" key="9">
    <source>
        <dbReference type="PROSITE" id="PS50846"/>
    </source>
</evidence>
<dbReference type="EMBL" id="HF935218">
    <property type="protein sequence ID" value="CCX04810.1"/>
    <property type="molecule type" value="Genomic_DNA"/>
</dbReference>
<dbReference type="PANTHER" id="PTHR46365:SF1">
    <property type="entry name" value="COPPER TRANSPORT PROTEIN ATOX1"/>
    <property type="match status" value="1"/>
</dbReference>
<dbReference type="GO" id="GO:0016531">
    <property type="term" value="F:copper chaperone activity"/>
    <property type="evidence" value="ECO:0007669"/>
    <property type="project" value="TreeGrafter"/>
</dbReference>
<dbReference type="GO" id="GO:0005829">
    <property type="term" value="C:cytosol"/>
    <property type="evidence" value="ECO:0007669"/>
    <property type="project" value="TreeGrafter"/>
</dbReference>
<dbReference type="PANTHER" id="PTHR46365">
    <property type="entry name" value="COPPER TRANSPORT PROTEIN ATOX1"/>
    <property type="match status" value="1"/>
</dbReference>
<evidence type="ECO:0000256" key="3">
    <source>
        <dbReference type="ARBA" id="ARBA00022796"/>
    </source>
</evidence>
<dbReference type="InterPro" id="IPR051881">
    <property type="entry name" value="Copper_transport_ATOX1-like"/>
</dbReference>
<keyword evidence="2" id="KW-0479">Metal-binding</keyword>
<dbReference type="Pfam" id="PF00403">
    <property type="entry name" value="HMA"/>
    <property type="match status" value="1"/>
</dbReference>
<reference evidence="10 11" key="1">
    <citation type="journal article" date="2013" name="PLoS Genet.">
        <title>The genome and development-dependent transcriptomes of Pyronema confluens: a window into fungal evolution.</title>
        <authorList>
            <person name="Traeger S."/>
            <person name="Altegoer F."/>
            <person name="Freitag M."/>
            <person name="Gabaldon T."/>
            <person name="Kempken F."/>
            <person name="Kumar A."/>
            <person name="Marcet-Houben M."/>
            <person name="Poggeler S."/>
            <person name="Stajich J.E."/>
            <person name="Nowrousian M."/>
        </authorList>
    </citation>
    <scope>NUCLEOTIDE SEQUENCE [LARGE SCALE GENOMIC DNA]</scope>
    <source>
        <strain evidence="11">CBS 100304</strain>
        <tissue evidence="10">Vegetative mycelium</tissue>
    </source>
</reference>
<dbReference type="GO" id="GO:0046872">
    <property type="term" value="F:metal ion binding"/>
    <property type="evidence" value="ECO:0007669"/>
    <property type="project" value="UniProtKB-KW"/>
</dbReference>
<sequence>MSTILKSFRVPPLFPPNQPSLFHLHEPTNHGNSAKLRTTAAYQTPLNNYTQDKMAQAYYEFEVAMSCGGCSGAVERVLKKLDGVVSYKTNLTTQKVNVTTEPALTLEKVEEVIKKTGKAVKSSKQLDDAPEGQAEETKVEKAAA</sequence>
<evidence type="ECO:0000256" key="5">
    <source>
        <dbReference type="ARBA" id="ARBA00023065"/>
    </source>
</evidence>
<dbReference type="PROSITE" id="PS50846">
    <property type="entry name" value="HMA_2"/>
    <property type="match status" value="1"/>
</dbReference>
<evidence type="ECO:0000256" key="7">
    <source>
        <dbReference type="ARBA" id="ARBA00038171"/>
    </source>
</evidence>
<name>U4L427_PYROM</name>
<evidence type="ECO:0000256" key="1">
    <source>
        <dbReference type="ARBA" id="ARBA00022448"/>
    </source>
</evidence>
<keyword evidence="11" id="KW-1185">Reference proteome</keyword>
<comment type="similarity">
    <text evidence="7">Belongs to the ATX1 family.</text>
</comment>
<dbReference type="GO" id="GO:0006825">
    <property type="term" value="P:copper ion transport"/>
    <property type="evidence" value="ECO:0007669"/>
    <property type="project" value="UniProtKB-KW"/>
</dbReference>
<dbReference type="CDD" id="cd00371">
    <property type="entry name" value="HMA"/>
    <property type="match status" value="1"/>
</dbReference>
<evidence type="ECO:0000256" key="4">
    <source>
        <dbReference type="ARBA" id="ARBA00023008"/>
    </source>
</evidence>
<evidence type="ECO:0000256" key="8">
    <source>
        <dbReference type="SAM" id="MobiDB-lite"/>
    </source>
</evidence>
<keyword evidence="4" id="KW-0186">Copper</keyword>
<keyword evidence="3" id="KW-0187">Copper transport</keyword>
<accession>U4L427</accession>
<dbReference type="InterPro" id="IPR036163">
    <property type="entry name" value="HMA_dom_sf"/>
</dbReference>
<evidence type="ECO:0000256" key="6">
    <source>
        <dbReference type="ARBA" id="ARBA00023186"/>
    </source>
</evidence>
<evidence type="ECO:0000256" key="2">
    <source>
        <dbReference type="ARBA" id="ARBA00022723"/>
    </source>
</evidence>
<feature type="domain" description="HMA" evidence="9">
    <location>
        <begin position="56"/>
        <end position="121"/>
    </location>
</feature>
<dbReference type="Proteomes" id="UP000018144">
    <property type="component" value="Unassembled WGS sequence"/>
</dbReference>
<evidence type="ECO:0000313" key="11">
    <source>
        <dbReference type="Proteomes" id="UP000018144"/>
    </source>
</evidence>
<dbReference type="Gene3D" id="3.30.70.100">
    <property type="match status" value="1"/>
</dbReference>
<keyword evidence="5" id="KW-0406">Ion transport</keyword>
<keyword evidence="6" id="KW-0143">Chaperone</keyword>
<dbReference type="eggNOG" id="KOG1603">
    <property type="taxonomic scope" value="Eukaryota"/>
</dbReference>
<evidence type="ECO:0000313" key="10">
    <source>
        <dbReference type="EMBL" id="CCX04810.1"/>
    </source>
</evidence>
<gene>
    <name evidence="10" type="ORF">PCON_03792</name>
</gene>
<proteinExistence type="inferred from homology"/>
<dbReference type="InterPro" id="IPR006121">
    <property type="entry name" value="HMA_dom"/>
</dbReference>
<protein>
    <submittedName>
        <fullName evidence="10">Similar to Metal homeostasis factor ATX1 acc. no. P38636</fullName>
    </submittedName>
</protein>
<feature type="region of interest" description="Disordered" evidence="8">
    <location>
        <begin position="117"/>
        <end position="144"/>
    </location>
</feature>
<keyword evidence="1" id="KW-0813">Transport</keyword>